<feature type="transmembrane region" description="Helical" evidence="6">
    <location>
        <begin position="248"/>
        <end position="266"/>
    </location>
</feature>
<dbReference type="Proteomes" id="UP001163266">
    <property type="component" value="Chromosome"/>
</dbReference>
<dbReference type="SUPFAM" id="SSF103481">
    <property type="entry name" value="Multidrug resistance efflux transporter EmrE"/>
    <property type="match status" value="2"/>
</dbReference>
<feature type="transmembrane region" description="Helical" evidence="6">
    <location>
        <begin position="272"/>
        <end position="292"/>
    </location>
</feature>
<gene>
    <name evidence="8" type="ORF">OMP39_05750</name>
</gene>
<evidence type="ECO:0000256" key="2">
    <source>
        <dbReference type="ARBA" id="ARBA00022475"/>
    </source>
</evidence>
<comment type="subcellular location">
    <subcellularLocation>
        <location evidence="1">Cell membrane</location>
        <topology evidence="1">Multi-pass membrane protein</topology>
    </subcellularLocation>
</comment>
<evidence type="ECO:0000256" key="1">
    <source>
        <dbReference type="ARBA" id="ARBA00004651"/>
    </source>
</evidence>
<keyword evidence="9" id="KW-1185">Reference proteome</keyword>
<protein>
    <submittedName>
        <fullName evidence="8">DMT family transporter</fullName>
    </submittedName>
</protein>
<dbReference type="EMBL" id="CP110257">
    <property type="protein sequence ID" value="UZD56079.1"/>
    <property type="molecule type" value="Genomic_DNA"/>
</dbReference>
<keyword evidence="2" id="KW-1003">Cell membrane</keyword>
<name>A0ABY6MVS4_9BURK</name>
<reference evidence="8" key="1">
    <citation type="submission" date="2022-10" db="EMBL/GenBank/DDBJ databases">
        <title>Complete genome sequence of Schlegelella aquatica LMG 23380.</title>
        <authorList>
            <person name="Musilova J."/>
            <person name="Kourilova X."/>
            <person name="Bezdicek M."/>
            <person name="Hermankova K."/>
            <person name="Obruca S."/>
            <person name="Sedlar K."/>
        </authorList>
    </citation>
    <scope>NUCLEOTIDE SEQUENCE</scope>
    <source>
        <strain evidence="8">LMG 23380</strain>
    </source>
</reference>
<keyword evidence="4 6" id="KW-1133">Transmembrane helix</keyword>
<dbReference type="Gene3D" id="1.10.3730.20">
    <property type="match status" value="2"/>
</dbReference>
<evidence type="ECO:0000313" key="9">
    <source>
        <dbReference type="Proteomes" id="UP001163266"/>
    </source>
</evidence>
<feature type="transmembrane region" description="Helical" evidence="6">
    <location>
        <begin position="215"/>
        <end position="236"/>
    </location>
</feature>
<dbReference type="Pfam" id="PF00892">
    <property type="entry name" value="EamA"/>
    <property type="match status" value="2"/>
</dbReference>
<accession>A0ABY6MVS4</accession>
<evidence type="ECO:0000256" key="3">
    <source>
        <dbReference type="ARBA" id="ARBA00022692"/>
    </source>
</evidence>
<dbReference type="InterPro" id="IPR051258">
    <property type="entry name" value="Diverse_Substrate_Transporter"/>
</dbReference>
<dbReference type="RefSeq" id="WP_264893882.1">
    <property type="nucleotide sequence ID" value="NZ_CP110257.1"/>
</dbReference>
<organism evidence="8 9">
    <name type="scientific">Caldimonas aquatica</name>
    <dbReference type="NCBI Taxonomy" id="376175"/>
    <lineage>
        <taxon>Bacteria</taxon>
        <taxon>Pseudomonadati</taxon>
        <taxon>Pseudomonadota</taxon>
        <taxon>Betaproteobacteria</taxon>
        <taxon>Burkholderiales</taxon>
        <taxon>Sphaerotilaceae</taxon>
        <taxon>Caldimonas</taxon>
    </lineage>
</organism>
<proteinExistence type="predicted"/>
<evidence type="ECO:0000256" key="5">
    <source>
        <dbReference type="ARBA" id="ARBA00023136"/>
    </source>
</evidence>
<sequence>MNPLLASALVALSAAGFGAMAIFARYAYADGVDVYGVLMPRFVIAAAVLWWLLRWRGERLPPAHRWPGLALMGLGYVAQSFCFFTALRYIPAGMVALLLYLYPIFVVLLAWLLGQEALTPRKLVALAVCSVGTALTLGPGDLGSSALDPRGVALAIGAALVYSVYIVGGSRATRGLEPMASTTVILASAAAGLVVIVAVRFALGEPARFAHSVSGWAAVLAIALVSTVLAVGLFVVGLKHLGASRTALISTLEPVLTVLLAALFLAERLAPMQFVGGALVLAGALLLAFAPASASSGRTASA</sequence>
<dbReference type="PANTHER" id="PTHR42920">
    <property type="entry name" value="OS03G0707200 PROTEIN-RELATED"/>
    <property type="match status" value="1"/>
</dbReference>
<evidence type="ECO:0000259" key="7">
    <source>
        <dbReference type="Pfam" id="PF00892"/>
    </source>
</evidence>
<feature type="transmembrane region" description="Helical" evidence="6">
    <location>
        <begin position="152"/>
        <end position="172"/>
    </location>
</feature>
<feature type="domain" description="EamA" evidence="7">
    <location>
        <begin position="8"/>
        <end position="137"/>
    </location>
</feature>
<feature type="transmembrane region" description="Helical" evidence="6">
    <location>
        <begin position="92"/>
        <end position="111"/>
    </location>
</feature>
<dbReference type="InterPro" id="IPR037185">
    <property type="entry name" value="EmrE-like"/>
</dbReference>
<dbReference type="PANTHER" id="PTHR42920:SF5">
    <property type="entry name" value="EAMA DOMAIN-CONTAINING PROTEIN"/>
    <property type="match status" value="1"/>
</dbReference>
<feature type="transmembrane region" description="Helical" evidence="6">
    <location>
        <begin position="123"/>
        <end position="140"/>
    </location>
</feature>
<feature type="domain" description="EamA" evidence="7">
    <location>
        <begin position="150"/>
        <end position="288"/>
    </location>
</feature>
<keyword evidence="5 6" id="KW-0472">Membrane</keyword>
<evidence type="ECO:0000256" key="6">
    <source>
        <dbReference type="SAM" id="Phobius"/>
    </source>
</evidence>
<dbReference type="InterPro" id="IPR000620">
    <property type="entry name" value="EamA_dom"/>
</dbReference>
<feature type="transmembrane region" description="Helical" evidence="6">
    <location>
        <begin position="65"/>
        <end position="86"/>
    </location>
</feature>
<evidence type="ECO:0000256" key="4">
    <source>
        <dbReference type="ARBA" id="ARBA00022989"/>
    </source>
</evidence>
<keyword evidence="3 6" id="KW-0812">Transmembrane</keyword>
<evidence type="ECO:0000313" key="8">
    <source>
        <dbReference type="EMBL" id="UZD56079.1"/>
    </source>
</evidence>
<feature type="transmembrane region" description="Helical" evidence="6">
    <location>
        <begin position="34"/>
        <end position="53"/>
    </location>
</feature>
<feature type="transmembrane region" description="Helical" evidence="6">
    <location>
        <begin position="184"/>
        <end position="203"/>
    </location>
</feature>